<dbReference type="InterPro" id="IPR032675">
    <property type="entry name" value="LRR_dom_sf"/>
</dbReference>
<dbReference type="OrthoDB" id="2907696at2759"/>
<evidence type="ECO:0000313" key="2">
    <source>
        <dbReference type="Proteomes" id="UP000219338"/>
    </source>
</evidence>
<accession>A0A284R1I2</accession>
<dbReference type="AlphaFoldDB" id="A0A284R1I2"/>
<evidence type="ECO:0000313" key="1">
    <source>
        <dbReference type="EMBL" id="SJL02576.1"/>
    </source>
</evidence>
<dbReference type="SUPFAM" id="SSF52047">
    <property type="entry name" value="RNI-like"/>
    <property type="match status" value="1"/>
</dbReference>
<sequence>MTRSPTDVSSNTDIQVLLEGLSGRRQVEEDEEDLLQTRPYNAHLCTPGHFPSTKMVKLYSLPQELTDKTVDALFDRNDRQSIFACSQVSRAFRSRCLHYMFRDVYLAGPHHAKTLYDLCLNSPRLCSCVDSLTLVRSDPNFCWDMHTDTSLLPLIKLLTKVTIIHMSGLEWGWFPDDVLDALASFPLLAGLSLHDISFSDGVQSFYSFVGQLGNLVVIRLQGKMTISDSEEEPPVVFRETKPVTIQNLHIYSSPLSQAFIEDLFTSPTSPFTLRNLQTLTLDVDPTTAIASALIPGSGDHDFLLLKRIVDGSRESLYKLHLISINFIPPPFDISLCHLSNLTFTICELPVLGSVPILAIKWLIRALTLPNHMESARLGLVVMVLVGEELLWMLTPEGSECLKCLDSVLIDSRYPLQKFAVGFGRLNEDQKDARKLTLIQSMPQLHKKGLLEIV</sequence>
<gene>
    <name evidence="1" type="ORF">ARMOST_05907</name>
</gene>
<protein>
    <recommendedName>
        <fullName evidence="3">F-box domain-containing protein</fullName>
    </recommendedName>
</protein>
<name>A0A284R1I2_ARMOS</name>
<dbReference type="OMA" id="DISLCHL"/>
<organism evidence="1 2">
    <name type="scientific">Armillaria ostoyae</name>
    <name type="common">Armillaria root rot fungus</name>
    <dbReference type="NCBI Taxonomy" id="47428"/>
    <lineage>
        <taxon>Eukaryota</taxon>
        <taxon>Fungi</taxon>
        <taxon>Dikarya</taxon>
        <taxon>Basidiomycota</taxon>
        <taxon>Agaricomycotina</taxon>
        <taxon>Agaricomycetes</taxon>
        <taxon>Agaricomycetidae</taxon>
        <taxon>Agaricales</taxon>
        <taxon>Marasmiineae</taxon>
        <taxon>Physalacriaceae</taxon>
        <taxon>Armillaria</taxon>
    </lineage>
</organism>
<dbReference type="Gene3D" id="3.80.10.10">
    <property type="entry name" value="Ribonuclease Inhibitor"/>
    <property type="match status" value="1"/>
</dbReference>
<evidence type="ECO:0008006" key="3">
    <source>
        <dbReference type="Google" id="ProtNLM"/>
    </source>
</evidence>
<dbReference type="Proteomes" id="UP000219338">
    <property type="component" value="Unassembled WGS sequence"/>
</dbReference>
<proteinExistence type="predicted"/>
<reference evidence="2" key="1">
    <citation type="journal article" date="2017" name="Nat. Ecol. Evol.">
        <title>Genome expansion and lineage-specific genetic innovations in the forest pathogenic fungi Armillaria.</title>
        <authorList>
            <person name="Sipos G."/>
            <person name="Prasanna A.N."/>
            <person name="Walter M.C."/>
            <person name="O'Connor E."/>
            <person name="Balint B."/>
            <person name="Krizsan K."/>
            <person name="Kiss B."/>
            <person name="Hess J."/>
            <person name="Varga T."/>
            <person name="Slot J."/>
            <person name="Riley R."/>
            <person name="Boka B."/>
            <person name="Rigling D."/>
            <person name="Barry K."/>
            <person name="Lee J."/>
            <person name="Mihaltcheva S."/>
            <person name="LaButti K."/>
            <person name="Lipzen A."/>
            <person name="Waldron R."/>
            <person name="Moloney N.M."/>
            <person name="Sperisen C."/>
            <person name="Kredics L."/>
            <person name="Vagvoelgyi C."/>
            <person name="Patrignani A."/>
            <person name="Fitzpatrick D."/>
            <person name="Nagy I."/>
            <person name="Doyle S."/>
            <person name="Anderson J.B."/>
            <person name="Grigoriev I.V."/>
            <person name="Gueldener U."/>
            <person name="Muensterkoetter M."/>
            <person name="Nagy L.G."/>
        </authorList>
    </citation>
    <scope>NUCLEOTIDE SEQUENCE [LARGE SCALE GENOMIC DNA]</scope>
    <source>
        <strain evidence="2">C18/9</strain>
    </source>
</reference>
<dbReference type="EMBL" id="FUEG01000003">
    <property type="protein sequence ID" value="SJL02576.1"/>
    <property type="molecule type" value="Genomic_DNA"/>
</dbReference>
<keyword evidence="2" id="KW-1185">Reference proteome</keyword>